<feature type="region of interest" description="Disordered" evidence="1">
    <location>
        <begin position="1"/>
        <end position="24"/>
    </location>
</feature>
<dbReference type="PANTHER" id="PTHR45796">
    <property type="entry name" value="FORKHEAD BOX P, ISOFORM C"/>
    <property type="match status" value="1"/>
</dbReference>
<dbReference type="GO" id="GO:0005634">
    <property type="term" value="C:nucleus"/>
    <property type="evidence" value="ECO:0007669"/>
    <property type="project" value="TreeGrafter"/>
</dbReference>
<gene>
    <name evidence="2" type="primary">ORF23441</name>
</gene>
<feature type="non-terminal residue" evidence="2">
    <location>
        <position position="1"/>
    </location>
</feature>
<organism evidence="2">
    <name type="scientific">Arion vulgaris</name>
    <dbReference type="NCBI Taxonomy" id="1028688"/>
    <lineage>
        <taxon>Eukaryota</taxon>
        <taxon>Metazoa</taxon>
        <taxon>Spiralia</taxon>
        <taxon>Lophotrochozoa</taxon>
        <taxon>Mollusca</taxon>
        <taxon>Gastropoda</taxon>
        <taxon>Heterobranchia</taxon>
        <taxon>Euthyneura</taxon>
        <taxon>Panpulmonata</taxon>
        <taxon>Eupulmonata</taxon>
        <taxon>Stylommatophora</taxon>
        <taxon>Helicina</taxon>
        <taxon>Arionoidea</taxon>
        <taxon>Arionidae</taxon>
        <taxon>Arion</taxon>
    </lineage>
</organism>
<proteinExistence type="predicted"/>
<reference evidence="2" key="1">
    <citation type="submission" date="2014-12" db="EMBL/GenBank/DDBJ databases">
        <title>Insight into the proteome of Arion vulgaris.</title>
        <authorList>
            <person name="Aradska J."/>
            <person name="Bulat T."/>
            <person name="Smidak R."/>
            <person name="Sarate P."/>
            <person name="Gangsoo J."/>
            <person name="Sialana F."/>
            <person name="Bilban M."/>
            <person name="Lubec G."/>
        </authorList>
    </citation>
    <scope>NUCLEOTIDE SEQUENCE</scope>
    <source>
        <tissue evidence="2">Skin</tissue>
    </source>
</reference>
<protein>
    <submittedName>
        <fullName evidence="2">Uncharacterized protein</fullName>
    </submittedName>
</protein>
<dbReference type="GO" id="GO:0000978">
    <property type="term" value="F:RNA polymerase II cis-regulatory region sequence-specific DNA binding"/>
    <property type="evidence" value="ECO:0007669"/>
    <property type="project" value="TreeGrafter"/>
</dbReference>
<accession>A0A0B6YEP4</accession>
<dbReference type="AlphaFoldDB" id="A0A0B6YEP4"/>
<feature type="compositionally biased region" description="Low complexity" evidence="1">
    <location>
        <begin position="1"/>
        <end position="12"/>
    </location>
</feature>
<dbReference type="InterPro" id="IPR050998">
    <property type="entry name" value="FOXP"/>
</dbReference>
<evidence type="ECO:0000313" key="2">
    <source>
        <dbReference type="EMBL" id="CEK54698.1"/>
    </source>
</evidence>
<feature type="non-terminal residue" evidence="2">
    <location>
        <position position="144"/>
    </location>
</feature>
<sequence length="144" mass="15821">SITSSHSSPISPRDMRSEKLLPQGLTKPTLLNPFTTFLSPVSMVPSPIMLVAPSHHRHNLVSTPDIHISSSTTMSTPTREGCILSRSAHDSSDNAGGPVRRRVSDKFNLPVSSEIQRNCELYKNTNVRPPFTYASLIRQAVLES</sequence>
<dbReference type="EMBL" id="HACG01007833">
    <property type="protein sequence ID" value="CEK54698.1"/>
    <property type="molecule type" value="Transcribed_RNA"/>
</dbReference>
<evidence type="ECO:0000256" key="1">
    <source>
        <dbReference type="SAM" id="MobiDB-lite"/>
    </source>
</evidence>
<dbReference type="GO" id="GO:0000981">
    <property type="term" value="F:DNA-binding transcription factor activity, RNA polymerase II-specific"/>
    <property type="evidence" value="ECO:0007669"/>
    <property type="project" value="TreeGrafter"/>
</dbReference>
<name>A0A0B6YEP4_9EUPU</name>
<dbReference type="PANTHER" id="PTHR45796:SF4">
    <property type="entry name" value="FORKHEAD BOX P, ISOFORM C"/>
    <property type="match status" value="1"/>
</dbReference>